<name>A0A2P8DVI1_9BACT</name>
<comment type="caution">
    <text evidence="4">The sequence shown here is derived from an EMBL/GenBank/DDBJ whole genome shotgun (WGS) entry which is preliminary data.</text>
</comment>
<dbReference type="Pfam" id="PF13669">
    <property type="entry name" value="Glyoxalase_4"/>
    <property type="match status" value="1"/>
</dbReference>
<dbReference type="GO" id="GO:0046491">
    <property type="term" value="P:L-methylmalonyl-CoA metabolic process"/>
    <property type="evidence" value="ECO:0007669"/>
    <property type="project" value="TreeGrafter"/>
</dbReference>
<evidence type="ECO:0000256" key="1">
    <source>
        <dbReference type="ARBA" id="ARBA00009308"/>
    </source>
</evidence>
<dbReference type="PANTHER" id="PTHR43048">
    <property type="entry name" value="METHYLMALONYL-COA EPIMERASE"/>
    <property type="match status" value="1"/>
</dbReference>
<proteinExistence type="inferred from homology"/>
<feature type="domain" description="VOC" evidence="3">
    <location>
        <begin position="3"/>
        <end position="131"/>
    </location>
</feature>
<protein>
    <submittedName>
        <fullName evidence="4">Methylmalonyl-CoA epimerase</fullName>
    </submittedName>
</protein>
<evidence type="ECO:0000256" key="2">
    <source>
        <dbReference type="ARBA" id="ARBA00022723"/>
    </source>
</evidence>
<comment type="similarity">
    <text evidence="1">Belongs to the methylmalonyl-CoA epimerase family.</text>
</comment>
<dbReference type="SUPFAM" id="SSF54593">
    <property type="entry name" value="Glyoxalase/Bleomycin resistance protein/Dihydroxybiphenyl dioxygenase"/>
    <property type="match status" value="1"/>
</dbReference>
<dbReference type="CDD" id="cd07249">
    <property type="entry name" value="MMCE"/>
    <property type="match status" value="1"/>
</dbReference>
<dbReference type="InterPro" id="IPR017515">
    <property type="entry name" value="MeMalonyl-CoA_epimerase"/>
</dbReference>
<evidence type="ECO:0000313" key="4">
    <source>
        <dbReference type="EMBL" id="PSL01219.1"/>
    </source>
</evidence>
<dbReference type="GO" id="GO:0004493">
    <property type="term" value="F:methylmalonyl-CoA epimerase activity"/>
    <property type="evidence" value="ECO:0007669"/>
    <property type="project" value="TreeGrafter"/>
</dbReference>
<dbReference type="InterPro" id="IPR037523">
    <property type="entry name" value="VOC_core"/>
</dbReference>
<gene>
    <name evidence="4" type="ORF">CLV48_11421</name>
</gene>
<dbReference type="PANTHER" id="PTHR43048:SF3">
    <property type="entry name" value="METHYLMALONYL-COA EPIMERASE, MITOCHONDRIAL"/>
    <property type="match status" value="1"/>
</dbReference>
<evidence type="ECO:0000259" key="3">
    <source>
        <dbReference type="PROSITE" id="PS51819"/>
    </source>
</evidence>
<dbReference type="Proteomes" id="UP000240708">
    <property type="component" value="Unassembled WGS sequence"/>
</dbReference>
<dbReference type="OrthoDB" id="9788468at2"/>
<keyword evidence="2" id="KW-0479">Metal-binding</keyword>
<keyword evidence="5" id="KW-1185">Reference proteome</keyword>
<accession>A0A2P8DVI1</accession>
<dbReference type="GO" id="GO:0046872">
    <property type="term" value="F:metal ion binding"/>
    <property type="evidence" value="ECO:0007669"/>
    <property type="project" value="UniProtKB-KW"/>
</dbReference>
<dbReference type="Gene3D" id="3.10.180.10">
    <property type="entry name" value="2,3-Dihydroxybiphenyl 1,2-Dioxygenase, domain 1"/>
    <property type="match status" value="1"/>
</dbReference>
<dbReference type="RefSeq" id="WP_106568715.1">
    <property type="nucleotide sequence ID" value="NZ_JAUVYL010000148.1"/>
</dbReference>
<dbReference type="InterPro" id="IPR051785">
    <property type="entry name" value="MMCE/EMCE_epimerase"/>
</dbReference>
<dbReference type="PROSITE" id="PS51819">
    <property type="entry name" value="VOC"/>
    <property type="match status" value="1"/>
</dbReference>
<sequence length="133" mass="14973">MRKIEHLGVAVSDLQKSNELFRKLLGKAHYKEETVEGEGVKTSFFQIGETKIELLEATKEDSPIGKFLSKKSEGIHHIAFDVEDIESEVRRLKDAGFEILNEVPKIGADNKLVVFLHPKSTNGVLVELCQERV</sequence>
<dbReference type="InterPro" id="IPR029068">
    <property type="entry name" value="Glyas_Bleomycin-R_OHBP_Dase"/>
</dbReference>
<organism evidence="4 5">
    <name type="scientific">Cecembia rubra</name>
    <dbReference type="NCBI Taxonomy" id="1485585"/>
    <lineage>
        <taxon>Bacteria</taxon>
        <taxon>Pseudomonadati</taxon>
        <taxon>Bacteroidota</taxon>
        <taxon>Cytophagia</taxon>
        <taxon>Cytophagales</taxon>
        <taxon>Cyclobacteriaceae</taxon>
        <taxon>Cecembia</taxon>
    </lineage>
</organism>
<reference evidence="4 5" key="1">
    <citation type="submission" date="2018-03" db="EMBL/GenBank/DDBJ databases">
        <title>Genomic Encyclopedia of Archaeal and Bacterial Type Strains, Phase II (KMG-II): from individual species to whole genera.</title>
        <authorList>
            <person name="Goeker M."/>
        </authorList>
    </citation>
    <scope>NUCLEOTIDE SEQUENCE [LARGE SCALE GENOMIC DNA]</scope>
    <source>
        <strain evidence="4 5">DSM 28057</strain>
    </source>
</reference>
<dbReference type="EMBL" id="PYGF01000014">
    <property type="protein sequence ID" value="PSL01219.1"/>
    <property type="molecule type" value="Genomic_DNA"/>
</dbReference>
<evidence type="ECO:0000313" key="5">
    <source>
        <dbReference type="Proteomes" id="UP000240708"/>
    </source>
</evidence>
<dbReference type="NCBIfam" id="TIGR03081">
    <property type="entry name" value="metmalonyl_epim"/>
    <property type="match status" value="1"/>
</dbReference>
<dbReference type="AlphaFoldDB" id="A0A2P8DVI1"/>